<dbReference type="Proteomes" id="UP000035036">
    <property type="component" value="Plasmid pGSUB1"/>
</dbReference>
<proteinExistence type="predicted"/>
<dbReference type="RefSeq" id="WP_040202853.1">
    <property type="nucleotide sequence ID" value="NZ_CP010312.1"/>
</dbReference>
<geneLocation type="plasmid" evidence="2 3">
    <name>pGSUB1</name>
</geneLocation>
<reference evidence="2 3" key="1">
    <citation type="journal article" date="2015" name="Genome Announc.">
        <title>Genomes of Geoalkalibacter ferrihydriticus Z-0531T and Geoalkalibacter subterraneus Red1T, Two Haloalkaliphilic Metal-Reducing Deltaproteobacteria.</title>
        <authorList>
            <person name="Badalamenti J.P."/>
            <person name="Krajmalnik-Brown R."/>
            <person name="Torres C.I."/>
            <person name="Bond D.R."/>
        </authorList>
    </citation>
    <scope>NUCLEOTIDE SEQUENCE [LARGE SCALE GENOMIC DNA]</scope>
    <source>
        <strain evidence="2 3">Red1</strain>
        <plasmid evidence="3">Plasmid pGSUB1</plasmid>
    </source>
</reference>
<evidence type="ECO:0000259" key="1">
    <source>
        <dbReference type="Pfam" id="PF19419"/>
    </source>
</evidence>
<keyword evidence="3" id="KW-1185">Reference proteome</keyword>
<dbReference type="EMBL" id="CP010312">
    <property type="protein sequence ID" value="AJF08216.1"/>
    <property type="molecule type" value="Genomic_DNA"/>
</dbReference>
<dbReference type="HOGENOM" id="CLU_2953973_0_0_7"/>
<evidence type="ECO:0000313" key="3">
    <source>
        <dbReference type="Proteomes" id="UP000035036"/>
    </source>
</evidence>
<organism evidence="2 3">
    <name type="scientific">Geoalkalibacter subterraneus</name>
    <dbReference type="NCBI Taxonomy" id="483547"/>
    <lineage>
        <taxon>Bacteria</taxon>
        <taxon>Pseudomonadati</taxon>
        <taxon>Thermodesulfobacteriota</taxon>
        <taxon>Desulfuromonadia</taxon>
        <taxon>Desulfuromonadales</taxon>
        <taxon>Geoalkalibacteraceae</taxon>
        <taxon>Geoalkalibacter</taxon>
    </lineage>
</organism>
<accession>A0A0B5FX91</accession>
<protein>
    <recommendedName>
        <fullName evidence="1">DUF5983 domain-containing protein</fullName>
    </recommendedName>
</protein>
<dbReference type="KEGG" id="gsb:GSUB_17155"/>
<dbReference type="InterPro" id="IPR046025">
    <property type="entry name" value="DUF5983"/>
</dbReference>
<dbReference type="Pfam" id="PF19419">
    <property type="entry name" value="DUF5983"/>
    <property type="match status" value="1"/>
</dbReference>
<dbReference type="AlphaFoldDB" id="A0A0B5FX91"/>
<feature type="domain" description="DUF5983" evidence="1">
    <location>
        <begin position="14"/>
        <end position="59"/>
    </location>
</feature>
<sequence>MTLIQDFDEFLASDKKQIKQEGFSQEFIAILEKAAYNKISLIILDRDGNLDPDLPSFCW</sequence>
<name>A0A0B5FX91_9BACT</name>
<evidence type="ECO:0000313" key="2">
    <source>
        <dbReference type="EMBL" id="AJF08216.1"/>
    </source>
</evidence>
<gene>
    <name evidence="2" type="ORF">GSUB_17155</name>
</gene>
<keyword evidence="2" id="KW-0614">Plasmid</keyword>